<evidence type="ECO:0000313" key="2">
    <source>
        <dbReference type="Proteomes" id="UP001165065"/>
    </source>
</evidence>
<comment type="caution">
    <text evidence="1">The sequence shown here is derived from an EMBL/GenBank/DDBJ whole genome shotgun (WGS) entry which is preliminary data.</text>
</comment>
<gene>
    <name evidence="1" type="ORF">TrCOL_g1708</name>
</gene>
<proteinExistence type="predicted"/>
<accession>A0A9W7L8R1</accession>
<sequence length="186" mass="20061">MAASDHHQVSHSLPCLTHPCLTHLGGFGDDVSSDVEEPAVDVDAWKADNFGANKTDKVFEAVYQPVVDETIPVNAHLHNVSDTHHLDSQVRNDDDSLNKASYDVREMKTGVLKNIGHVAVNMAASNPHRASLGRLRSLASLGESGEDRGSDVEEMVEETDVDTGVYKADSFVGKEAEKVLGGEDRG</sequence>
<dbReference type="Proteomes" id="UP001165065">
    <property type="component" value="Unassembled WGS sequence"/>
</dbReference>
<dbReference type="AlphaFoldDB" id="A0A9W7L8R1"/>
<protein>
    <submittedName>
        <fullName evidence="1">Uncharacterized protein</fullName>
    </submittedName>
</protein>
<reference evidence="2" key="1">
    <citation type="journal article" date="2023" name="Commun. Biol.">
        <title>Genome analysis of Parmales, the sister group of diatoms, reveals the evolutionary specialization of diatoms from phago-mixotrophs to photoautotrophs.</title>
        <authorList>
            <person name="Ban H."/>
            <person name="Sato S."/>
            <person name="Yoshikawa S."/>
            <person name="Yamada K."/>
            <person name="Nakamura Y."/>
            <person name="Ichinomiya M."/>
            <person name="Sato N."/>
            <person name="Blanc-Mathieu R."/>
            <person name="Endo H."/>
            <person name="Kuwata A."/>
            <person name="Ogata H."/>
        </authorList>
    </citation>
    <scope>NUCLEOTIDE SEQUENCE [LARGE SCALE GENOMIC DNA]</scope>
</reference>
<organism evidence="1 2">
    <name type="scientific">Triparma columacea</name>
    <dbReference type="NCBI Taxonomy" id="722753"/>
    <lineage>
        <taxon>Eukaryota</taxon>
        <taxon>Sar</taxon>
        <taxon>Stramenopiles</taxon>
        <taxon>Ochrophyta</taxon>
        <taxon>Bolidophyceae</taxon>
        <taxon>Parmales</taxon>
        <taxon>Triparmaceae</taxon>
        <taxon>Triparma</taxon>
    </lineage>
</organism>
<keyword evidence="2" id="KW-1185">Reference proteome</keyword>
<dbReference type="EMBL" id="BRYA01000088">
    <property type="protein sequence ID" value="GMI38533.1"/>
    <property type="molecule type" value="Genomic_DNA"/>
</dbReference>
<feature type="non-terminal residue" evidence="1">
    <location>
        <position position="1"/>
    </location>
</feature>
<evidence type="ECO:0000313" key="1">
    <source>
        <dbReference type="EMBL" id="GMI38533.1"/>
    </source>
</evidence>
<name>A0A9W7L8R1_9STRA</name>